<name>A0ACB8DT17_DERSI</name>
<evidence type="ECO:0000313" key="1">
    <source>
        <dbReference type="EMBL" id="KAH7977757.1"/>
    </source>
</evidence>
<protein>
    <submittedName>
        <fullName evidence="1">Uncharacterized protein</fullName>
    </submittedName>
</protein>
<gene>
    <name evidence="1" type="ORF">HPB49_003490</name>
</gene>
<sequence>MAGYASPPQFEEATDHLPAYLVRLEAFFEEGNSLMEEIKKRAMLVAGLSTHTVAVVIGRCAPTKVNELYKAALDIPQQHFSPSQNEIAKSDKFFSRNEIQESQLEIFL</sequence>
<dbReference type="Proteomes" id="UP000821865">
    <property type="component" value="Chromosome 1"/>
</dbReference>
<dbReference type="EMBL" id="CM023470">
    <property type="protein sequence ID" value="KAH7977757.1"/>
    <property type="molecule type" value="Genomic_DNA"/>
</dbReference>
<accession>A0ACB8DT17</accession>
<keyword evidence="2" id="KW-1185">Reference proteome</keyword>
<organism evidence="1 2">
    <name type="scientific">Dermacentor silvarum</name>
    <name type="common">Tick</name>
    <dbReference type="NCBI Taxonomy" id="543639"/>
    <lineage>
        <taxon>Eukaryota</taxon>
        <taxon>Metazoa</taxon>
        <taxon>Ecdysozoa</taxon>
        <taxon>Arthropoda</taxon>
        <taxon>Chelicerata</taxon>
        <taxon>Arachnida</taxon>
        <taxon>Acari</taxon>
        <taxon>Parasitiformes</taxon>
        <taxon>Ixodida</taxon>
        <taxon>Ixodoidea</taxon>
        <taxon>Ixodidae</taxon>
        <taxon>Rhipicephalinae</taxon>
        <taxon>Dermacentor</taxon>
    </lineage>
</organism>
<proteinExistence type="predicted"/>
<evidence type="ECO:0000313" key="2">
    <source>
        <dbReference type="Proteomes" id="UP000821865"/>
    </source>
</evidence>
<reference evidence="1" key="1">
    <citation type="submission" date="2020-05" db="EMBL/GenBank/DDBJ databases">
        <title>Large-scale comparative analyses of tick genomes elucidate their genetic diversity and vector capacities.</title>
        <authorList>
            <person name="Jia N."/>
            <person name="Wang J."/>
            <person name="Shi W."/>
            <person name="Du L."/>
            <person name="Sun Y."/>
            <person name="Zhan W."/>
            <person name="Jiang J."/>
            <person name="Wang Q."/>
            <person name="Zhang B."/>
            <person name="Ji P."/>
            <person name="Sakyi L.B."/>
            <person name="Cui X."/>
            <person name="Yuan T."/>
            <person name="Jiang B."/>
            <person name="Yang W."/>
            <person name="Lam T.T.-Y."/>
            <person name="Chang Q."/>
            <person name="Ding S."/>
            <person name="Wang X."/>
            <person name="Zhu J."/>
            <person name="Ruan X."/>
            <person name="Zhao L."/>
            <person name="Wei J."/>
            <person name="Que T."/>
            <person name="Du C."/>
            <person name="Cheng J."/>
            <person name="Dai P."/>
            <person name="Han X."/>
            <person name="Huang E."/>
            <person name="Gao Y."/>
            <person name="Liu J."/>
            <person name="Shao H."/>
            <person name="Ye R."/>
            <person name="Li L."/>
            <person name="Wei W."/>
            <person name="Wang X."/>
            <person name="Wang C."/>
            <person name="Yang T."/>
            <person name="Huo Q."/>
            <person name="Li W."/>
            <person name="Guo W."/>
            <person name="Chen H."/>
            <person name="Zhou L."/>
            <person name="Ni X."/>
            <person name="Tian J."/>
            <person name="Zhou Y."/>
            <person name="Sheng Y."/>
            <person name="Liu T."/>
            <person name="Pan Y."/>
            <person name="Xia L."/>
            <person name="Li J."/>
            <person name="Zhao F."/>
            <person name="Cao W."/>
        </authorList>
    </citation>
    <scope>NUCLEOTIDE SEQUENCE</scope>
    <source>
        <strain evidence="1">Dsil-2018</strain>
    </source>
</reference>
<comment type="caution">
    <text evidence="1">The sequence shown here is derived from an EMBL/GenBank/DDBJ whole genome shotgun (WGS) entry which is preliminary data.</text>
</comment>